<feature type="transmembrane region" description="Helical" evidence="7">
    <location>
        <begin position="246"/>
        <end position="269"/>
    </location>
</feature>
<name>A0AAV8ZAI6_9CUCU</name>
<dbReference type="GO" id="GO:0016020">
    <property type="term" value="C:membrane"/>
    <property type="evidence" value="ECO:0007669"/>
    <property type="project" value="UniProtKB-SubCell"/>
</dbReference>
<evidence type="ECO:0008006" key="10">
    <source>
        <dbReference type="Google" id="ProtNLM"/>
    </source>
</evidence>
<dbReference type="Proteomes" id="UP001162162">
    <property type="component" value="Unassembled WGS sequence"/>
</dbReference>
<gene>
    <name evidence="8" type="ORF">NQ318_013866</name>
</gene>
<evidence type="ECO:0000256" key="2">
    <source>
        <dbReference type="ARBA" id="ARBA00010737"/>
    </source>
</evidence>
<dbReference type="PANTHER" id="PTHR12995:SF4">
    <property type="entry name" value="FI21814P1"/>
    <property type="match status" value="1"/>
</dbReference>
<proteinExistence type="inferred from homology"/>
<dbReference type="AlphaFoldDB" id="A0AAV8ZAI6"/>
<dbReference type="InterPro" id="IPR019397">
    <property type="entry name" value="Uncharacterised_TMEM39"/>
</dbReference>
<comment type="similarity">
    <text evidence="2">Belongs to the TMEM39 family.</text>
</comment>
<evidence type="ECO:0000256" key="1">
    <source>
        <dbReference type="ARBA" id="ARBA00004141"/>
    </source>
</evidence>
<feature type="transmembrane region" description="Helical" evidence="7">
    <location>
        <begin position="275"/>
        <end position="296"/>
    </location>
</feature>
<keyword evidence="6" id="KW-0175">Coiled coil</keyword>
<keyword evidence="3 7" id="KW-0812">Transmembrane</keyword>
<feature type="transmembrane region" description="Helical" evidence="7">
    <location>
        <begin position="180"/>
        <end position="199"/>
    </location>
</feature>
<dbReference type="EMBL" id="JAPWTK010000008">
    <property type="protein sequence ID" value="KAJ8960577.1"/>
    <property type="molecule type" value="Genomic_DNA"/>
</dbReference>
<organism evidence="8 9">
    <name type="scientific">Aromia moschata</name>
    <dbReference type="NCBI Taxonomy" id="1265417"/>
    <lineage>
        <taxon>Eukaryota</taxon>
        <taxon>Metazoa</taxon>
        <taxon>Ecdysozoa</taxon>
        <taxon>Arthropoda</taxon>
        <taxon>Hexapoda</taxon>
        <taxon>Insecta</taxon>
        <taxon>Pterygota</taxon>
        <taxon>Neoptera</taxon>
        <taxon>Endopterygota</taxon>
        <taxon>Coleoptera</taxon>
        <taxon>Polyphaga</taxon>
        <taxon>Cucujiformia</taxon>
        <taxon>Chrysomeloidea</taxon>
        <taxon>Cerambycidae</taxon>
        <taxon>Cerambycinae</taxon>
        <taxon>Callichromatini</taxon>
        <taxon>Aromia</taxon>
    </lineage>
</organism>
<evidence type="ECO:0000313" key="8">
    <source>
        <dbReference type="EMBL" id="KAJ8960577.1"/>
    </source>
</evidence>
<evidence type="ECO:0000256" key="3">
    <source>
        <dbReference type="ARBA" id="ARBA00022692"/>
    </source>
</evidence>
<sequence>MPGYWRLNGFINSPIRACDDARGHKEVTSRRTYPSDYAPVGTSFANEPCTHGVLPTLPTLEQPPAPKHFPFPNTPFLTCFFSVISAGLQFVHLYRTMWWLPQSYTSQAVNFYLIDPYLVIFIVVILARRLIYTAGCRFLDKLLLENAQDMGHFYLRSLLFGAIGVLLSVCAYFVMQNHPVINILYLCYPVLVYLILFGFNICPFFELFNWTTESTPPLHACSSNAAEIRREVENLKINFNNRMRQILFSAILNAYYAGFIPCCFAEAALHYDTFWSAQHALFIFFSGFVSLSLHILSLRYCDILHRAALHLGRWEKVDPGKTAVPVCNTWREETLWPRGALVKHGKEVWRAQGACNGSEPGEHGAEAHIFKNPTCLVGTMLLLHLVVVFYQLVMLCQTSLWYNILSLTFILFFNYYVLYKLCRDYLISYKIYLEERGIHKKINAH</sequence>
<keyword evidence="9" id="KW-1185">Reference proteome</keyword>
<feature type="transmembrane region" description="Helical" evidence="7">
    <location>
        <begin position="400"/>
        <end position="419"/>
    </location>
</feature>
<feature type="coiled-coil region" evidence="6">
    <location>
        <begin position="218"/>
        <end position="245"/>
    </location>
</feature>
<accession>A0AAV8ZAI6</accession>
<feature type="transmembrane region" description="Helical" evidence="7">
    <location>
        <begin position="114"/>
        <end position="132"/>
    </location>
</feature>
<feature type="transmembrane region" description="Helical" evidence="7">
    <location>
        <begin position="375"/>
        <end position="394"/>
    </location>
</feature>
<evidence type="ECO:0000313" key="9">
    <source>
        <dbReference type="Proteomes" id="UP001162162"/>
    </source>
</evidence>
<dbReference type="Pfam" id="PF10271">
    <property type="entry name" value="Tmp39"/>
    <property type="match status" value="2"/>
</dbReference>
<evidence type="ECO:0000256" key="4">
    <source>
        <dbReference type="ARBA" id="ARBA00022989"/>
    </source>
</evidence>
<feature type="transmembrane region" description="Helical" evidence="7">
    <location>
        <begin position="153"/>
        <end position="174"/>
    </location>
</feature>
<feature type="transmembrane region" description="Helical" evidence="7">
    <location>
        <begin position="76"/>
        <end position="94"/>
    </location>
</feature>
<reference evidence="8" key="1">
    <citation type="journal article" date="2023" name="Insect Mol. Biol.">
        <title>Genome sequencing provides insights into the evolution of gene families encoding plant cell wall-degrading enzymes in longhorned beetles.</title>
        <authorList>
            <person name="Shin N.R."/>
            <person name="Okamura Y."/>
            <person name="Kirsch R."/>
            <person name="Pauchet Y."/>
        </authorList>
    </citation>
    <scope>NUCLEOTIDE SEQUENCE</scope>
    <source>
        <strain evidence="8">AMC_N1</strain>
    </source>
</reference>
<protein>
    <recommendedName>
        <fullName evidence="10">Transmembrane protein 39A</fullName>
    </recommendedName>
</protein>
<keyword evidence="4 7" id="KW-1133">Transmembrane helix</keyword>
<evidence type="ECO:0000256" key="6">
    <source>
        <dbReference type="SAM" id="Coils"/>
    </source>
</evidence>
<comment type="subcellular location">
    <subcellularLocation>
        <location evidence="1">Membrane</location>
        <topology evidence="1">Multi-pass membrane protein</topology>
    </subcellularLocation>
</comment>
<comment type="caution">
    <text evidence="8">The sequence shown here is derived from an EMBL/GenBank/DDBJ whole genome shotgun (WGS) entry which is preliminary data.</text>
</comment>
<evidence type="ECO:0000256" key="5">
    <source>
        <dbReference type="ARBA" id="ARBA00023136"/>
    </source>
</evidence>
<keyword evidence="5 7" id="KW-0472">Membrane</keyword>
<dbReference type="PANTHER" id="PTHR12995">
    <property type="entry name" value="FI21814P1"/>
    <property type="match status" value="1"/>
</dbReference>
<evidence type="ECO:0000256" key="7">
    <source>
        <dbReference type="SAM" id="Phobius"/>
    </source>
</evidence>